<proteinExistence type="predicted"/>
<gene>
    <name evidence="2" type="ORF">RCF98_08195</name>
</gene>
<sequence>MSFVVFSILSVIVAWIAYARGRNRGQIEGYQAGWGNGLKQGRDEGMKAGLKEGIKEHMLTTLVDARPMPGMHEELHQQVKDELLKAINTKPEQKKAAASPKRGLIAMLWEEFGGWLLIAGFILLLVYLFQSG</sequence>
<evidence type="ECO:0000313" key="2">
    <source>
        <dbReference type="EMBL" id="WML92307.1"/>
    </source>
</evidence>
<keyword evidence="1" id="KW-0472">Membrane</keyword>
<dbReference type="EMBL" id="CP133218">
    <property type="protein sequence ID" value="WML92307.1"/>
    <property type="molecule type" value="Genomic_DNA"/>
</dbReference>
<keyword evidence="1" id="KW-0812">Transmembrane</keyword>
<dbReference type="Proteomes" id="UP001236657">
    <property type="component" value="Chromosome"/>
</dbReference>
<evidence type="ECO:0000313" key="3">
    <source>
        <dbReference type="Proteomes" id="UP001236657"/>
    </source>
</evidence>
<organism evidence="2 3">
    <name type="scientific">Thiothrix lacustris</name>
    <dbReference type="NCBI Taxonomy" id="525917"/>
    <lineage>
        <taxon>Bacteria</taxon>
        <taxon>Pseudomonadati</taxon>
        <taxon>Pseudomonadota</taxon>
        <taxon>Gammaproteobacteria</taxon>
        <taxon>Thiotrichales</taxon>
        <taxon>Thiotrichaceae</taxon>
        <taxon>Thiothrix</taxon>
    </lineage>
</organism>
<feature type="transmembrane region" description="Helical" evidence="1">
    <location>
        <begin position="112"/>
        <end position="129"/>
    </location>
</feature>
<dbReference type="RefSeq" id="WP_308897430.1">
    <property type="nucleotide sequence ID" value="NZ_CP133218.1"/>
</dbReference>
<reference evidence="2 3" key="1">
    <citation type="submission" date="2023-08" db="EMBL/GenBank/DDBJ databases">
        <title>New molecular markers tilS and rpoB for phylogenetic and monitoring studies of the genus Thiothrix biodiversity.</title>
        <authorList>
            <person name="Ravin N.V."/>
            <person name="Smolyakov D."/>
            <person name="Markov N.D."/>
            <person name="Beletsky A.V."/>
            <person name="Mardanov A.V."/>
            <person name="Rudenko T.S."/>
            <person name="Grabovich M.Y."/>
        </authorList>
    </citation>
    <scope>NUCLEOTIDE SEQUENCE [LARGE SCALE GENOMIC DNA]</scope>
    <source>
        <strain evidence="2 3">MK1</strain>
    </source>
</reference>
<protein>
    <submittedName>
        <fullName evidence="2">Uncharacterized protein</fullName>
    </submittedName>
</protein>
<keyword evidence="3" id="KW-1185">Reference proteome</keyword>
<name>A0ABY9MUF9_9GAMM</name>
<keyword evidence="1" id="KW-1133">Transmembrane helix</keyword>
<accession>A0ABY9MUF9</accession>
<evidence type="ECO:0000256" key="1">
    <source>
        <dbReference type="SAM" id="Phobius"/>
    </source>
</evidence>